<dbReference type="PANTHER" id="PTHR35092">
    <property type="entry name" value="CHLORINASE MJ1651"/>
    <property type="match status" value="1"/>
</dbReference>
<dbReference type="KEGG" id="aba:Acid345_3529"/>
<dbReference type="RefSeq" id="WP_011524329.1">
    <property type="nucleotide sequence ID" value="NC_008009.1"/>
</dbReference>
<protein>
    <recommendedName>
        <fullName evidence="7">SAM-dependent chlorinase/fluorinase</fullName>
    </recommendedName>
</protein>
<dbReference type="SUPFAM" id="SSF101852">
    <property type="entry name" value="Bacterial fluorinating enzyme, C-terminal domain"/>
    <property type="match status" value="1"/>
</dbReference>
<dbReference type="Proteomes" id="UP000002432">
    <property type="component" value="Chromosome"/>
</dbReference>
<evidence type="ECO:0000313" key="5">
    <source>
        <dbReference type="EMBL" id="ABF42530.1"/>
    </source>
</evidence>
<proteinExistence type="inferred from homology"/>
<dbReference type="Pfam" id="PF01887">
    <property type="entry name" value="SAM_HAT_N"/>
    <property type="match status" value="1"/>
</dbReference>
<feature type="domain" description="S-adenosyl-l-methionine hydroxide adenosyltransferase N-terminal" evidence="3">
    <location>
        <begin position="5"/>
        <end position="149"/>
    </location>
</feature>
<feature type="domain" description="S-adenosyl-l-methionine hydroxide adenosyltransferase C-terminal" evidence="4">
    <location>
        <begin position="174"/>
        <end position="257"/>
    </location>
</feature>
<organism evidence="5 6">
    <name type="scientific">Koribacter versatilis (strain Ellin345)</name>
    <dbReference type="NCBI Taxonomy" id="204669"/>
    <lineage>
        <taxon>Bacteria</taxon>
        <taxon>Pseudomonadati</taxon>
        <taxon>Acidobacteriota</taxon>
        <taxon>Terriglobia</taxon>
        <taxon>Terriglobales</taxon>
        <taxon>Candidatus Korobacteraceae</taxon>
        <taxon>Candidatus Korobacter</taxon>
    </lineage>
</organism>
<dbReference type="eggNOG" id="COG1912">
    <property type="taxonomic scope" value="Bacteria"/>
</dbReference>
<keyword evidence="6" id="KW-1185">Reference proteome</keyword>
<accession>Q1IKS0</accession>
<dbReference type="Pfam" id="PF20257">
    <property type="entry name" value="SAM_HAT_C"/>
    <property type="match status" value="1"/>
</dbReference>
<dbReference type="AlphaFoldDB" id="Q1IKS0"/>
<dbReference type="InterPro" id="IPR046470">
    <property type="entry name" value="SAM_HAT_C"/>
</dbReference>
<comment type="similarity">
    <text evidence="2">Belongs to the SAM hydrolase / SAM-dependent halogenase family.</text>
</comment>
<dbReference type="InterPro" id="IPR046469">
    <property type="entry name" value="SAM_HAT_N"/>
</dbReference>
<gene>
    <name evidence="5" type="ordered locus">Acid345_3529</name>
</gene>
<evidence type="ECO:0000256" key="1">
    <source>
        <dbReference type="ARBA" id="ARBA00022691"/>
    </source>
</evidence>
<evidence type="ECO:0000259" key="3">
    <source>
        <dbReference type="Pfam" id="PF01887"/>
    </source>
</evidence>
<evidence type="ECO:0000313" key="6">
    <source>
        <dbReference type="Proteomes" id="UP000002432"/>
    </source>
</evidence>
<evidence type="ECO:0008006" key="7">
    <source>
        <dbReference type="Google" id="ProtNLM"/>
    </source>
</evidence>
<dbReference type="SUPFAM" id="SSF102522">
    <property type="entry name" value="Bacterial fluorinating enzyme, N-terminal domain"/>
    <property type="match status" value="1"/>
</dbReference>
<evidence type="ECO:0000259" key="4">
    <source>
        <dbReference type="Pfam" id="PF20257"/>
    </source>
</evidence>
<dbReference type="EnsemblBacteria" id="ABF42530">
    <property type="protein sequence ID" value="ABF42530"/>
    <property type="gene ID" value="Acid345_3529"/>
</dbReference>
<sequence>MARFITLTTDFGVSDYYVGAMKGVIYNINPSATVVDISHSVQSYDLLDGALTIAQAYSYWPKDTIHVVVVDPGVGTSRRPILVSAGTHFFVAPDNGVLSLVYDREERITARHITSSHYFVQPVSQTFHGRDVFAPVAAWMSKGVEPIKFGEAVDDYLRFAAPRAKAGEGNEVRGIVLKVDKFGSLITNLMPADVGGIFGGEFQIKVGNATVTKLLSNYAEGAKGEAFAIIGSGGFIEISVNRGSAAQAAQANKGSEVVVKFG</sequence>
<dbReference type="InterPro" id="IPR023227">
    <property type="entry name" value="SAM_OH_AdoTrfase_C_sf"/>
</dbReference>
<name>Q1IKS0_KORVE</name>
<reference evidence="5 6" key="1">
    <citation type="journal article" date="2009" name="Appl. Environ. Microbiol.">
        <title>Three genomes from the phylum Acidobacteria provide insight into the lifestyles of these microorganisms in soils.</title>
        <authorList>
            <person name="Ward N.L."/>
            <person name="Challacombe J.F."/>
            <person name="Janssen P.H."/>
            <person name="Henrissat B."/>
            <person name="Coutinho P.M."/>
            <person name="Wu M."/>
            <person name="Xie G."/>
            <person name="Haft D.H."/>
            <person name="Sait M."/>
            <person name="Badger J."/>
            <person name="Barabote R.D."/>
            <person name="Bradley B."/>
            <person name="Brettin T.S."/>
            <person name="Brinkac L.M."/>
            <person name="Bruce D."/>
            <person name="Creasy T."/>
            <person name="Daugherty S.C."/>
            <person name="Davidsen T.M."/>
            <person name="DeBoy R.T."/>
            <person name="Detter J.C."/>
            <person name="Dodson R.J."/>
            <person name="Durkin A.S."/>
            <person name="Ganapathy A."/>
            <person name="Gwinn-Giglio M."/>
            <person name="Han C.S."/>
            <person name="Khouri H."/>
            <person name="Kiss H."/>
            <person name="Kothari S.P."/>
            <person name="Madupu R."/>
            <person name="Nelson K.E."/>
            <person name="Nelson W.C."/>
            <person name="Paulsen I."/>
            <person name="Penn K."/>
            <person name="Ren Q."/>
            <person name="Rosovitz M.J."/>
            <person name="Selengut J.D."/>
            <person name="Shrivastava S."/>
            <person name="Sullivan S.A."/>
            <person name="Tapia R."/>
            <person name="Thompson L.S."/>
            <person name="Watkins K.L."/>
            <person name="Yang Q."/>
            <person name="Yu C."/>
            <person name="Zafar N."/>
            <person name="Zhou L."/>
            <person name="Kuske C.R."/>
        </authorList>
    </citation>
    <scope>NUCLEOTIDE SEQUENCE [LARGE SCALE GENOMIC DNA]</scope>
    <source>
        <strain evidence="5 6">Ellin345</strain>
    </source>
</reference>
<dbReference type="OrthoDB" id="9792195at2"/>
<evidence type="ECO:0000256" key="2">
    <source>
        <dbReference type="ARBA" id="ARBA00024035"/>
    </source>
</evidence>
<dbReference type="Gene3D" id="2.40.30.90">
    <property type="entry name" value="Bacterial fluorinating enzyme like"/>
    <property type="match status" value="1"/>
</dbReference>
<dbReference type="PIRSF" id="PIRSF006779">
    <property type="entry name" value="UCP006779"/>
    <property type="match status" value="1"/>
</dbReference>
<dbReference type="InterPro" id="IPR002747">
    <property type="entry name" value="SAM_OH_AdoTrfase"/>
</dbReference>
<dbReference type="Gene3D" id="3.40.50.10790">
    <property type="entry name" value="S-adenosyl-l-methionine hydroxide adenosyltransferase, N-terminal"/>
    <property type="match status" value="1"/>
</dbReference>
<dbReference type="HOGENOM" id="CLU_059734_1_1_0"/>
<dbReference type="InterPro" id="IPR023228">
    <property type="entry name" value="SAM_OH_AdoTrfase_N_sf"/>
</dbReference>
<dbReference type="PANTHER" id="PTHR35092:SF1">
    <property type="entry name" value="CHLORINASE MJ1651"/>
    <property type="match status" value="1"/>
</dbReference>
<dbReference type="EMBL" id="CP000360">
    <property type="protein sequence ID" value="ABF42530.1"/>
    <property type="molecule type" value="Genomic_DNA"/>
</dbReference>
<keyword evidence="1" id="KW-0949">S-adenosyl-L-methionine</keyword>